<dbReference type="AlphaFoldDB" id="A0A0B0MW53"/>
<organism evidence="1 2">
    <name type="scientific">Gossypium arboreum</name>
    <name type="common">Tree cotton</name>
    <name type="synonym">Gossypium nanking</name>
    <dbReference type="NCBI Taxonomy" id="29729"/>
    <lineage>
        <taxon>Eukaryota</taxon>
        <taxon>Viridiplantae</taxon>
        <taxon>Streptophyta</taxon>
        <taxon>Embryophyta</taxon>
        <taxon>Tracheophyta</taxon>
        <taxon>Spermatophyta</taxon>
        <taxon>Magnoliopsida</taxon>
        <taxon>eudicotyledons</taxon>
        <taxon>Gunneridae</taxon>
        <taxon>Pentapetalae</taxon>
        <taxon>rosids</taxon>
        <taxon>malvids</taxon>
        <taxon>Malvales</taxon>
        <taxon>Malvaceae</taxon>
        <taxon>Malvoideae</taxon>
        <taxon>Gossypium</taxon>
    </lineage>
</organism>
<proteinExistence type="predicted"/>
<reference evidence="2" key="1">
    <citation type="submission" date="2014-09" db="EMBL/GenBank/DDBJ databases">
        <authorList>
            <person name="Mudge J."/>
            <person name="Ramaraj T."/>
            <person name="Lindquist I.E."/>
            <person name="Bharti A.K."/>
            <person name="Sundararajan A."/>
            <person name="Cameron C.T."/>
            <person name="Woodward J.E."/>
            <person name="May G.D."/>
            <person name="Brubaker C."/>
            <person name="Broadhvest J."/>
            <person name="Wilkins T.A."/>
        </authorList>
    </citation>
    <scope>NUCLEOTIDE SEQUENCE</scope>
    <source>
        <strain evidence="2">cv. AKA8401</strain>
    </source>
</reference>
<gene>
    <name evidence="1" type="ORF">F383_10287</name>
</gene>
<comment type="caution">
    <text evidence="1">The sequence shown here is derived from an EMBL/GenBank/DDBJ whole genome shotgun (WGS) entry which is preliminary data.</text>
</comment>
<evidence type="ECO:0000313" key="2">
    <source>
        <dbReference type="Proteomes" id="UP000032142"/>
    </source>
</evidence>
<evidence type="ECO:0000313" key="1">
    <source>
        <dbReference type="EMBL" id="KHG04607.1"/>
    </source>
</evidence>
<dbReference type="EMBL" id="JRRC01415076">
    <property type="protein sequence ID" value="KHG04607.1"/>
    <property type="molecule type" value="Genomic_DNA"/>
</dbReference>
<protein>
    <submittedName>
        <fullName evidence="1">Uncharacterized protein</fullName>
    </submittedName>
</protein>
<name>A0A0B0MW53_GOSAR</name>
<keyword evidence="2" id="KW-1185">Reference proteome</keyword>
<sequence length="21" mass="2486">MFLNYCSTNCLIVKLRMHNAN</sequence>
<dbReference type="Proteomes" id="UP000032142">
    <property type="component" value="Unassembled WGS sequence"/>
</dbReference>
<accession>A0A0B0MW53</accession>